<keyword evidence="1" id="KW-0175">Coiled coil</keyword>
<dbReference type="PANTHER" id="PTHR46753">
    <property type="entry name" value="FYVE AND COILED-COIL DOMAIN-CONTAINING PROTEIN 1"/>
    <property type="match status" value="1"/>
</dbReference>
<evidence type="ECO:0000256" key="2">
    <source>
        <dbReference type="SAM" id="MobiDB-lite"/>
    </source>
</evidence>
<feature type="coiled-coil region" evidence="1">
    <location>
        <begin position="558"/>
        <end position="662"/>
    </location>
</feature>
<dbReference type="PANTHER" id="PTHR46753:SF3">
    <property type="entry name" value="PDZ DOMAIN-CONTAINING PROTEIN"/>
    <property type="match status" value="1"/>
</dbReference>
<dbReference type="EMBL" id="JANBTW010000029">
    <property type="protein sequence ID" value="KAJ2677694.1"/>
    <property type="molecule type" value="Genomic_DNA"/>
</dbReference>
<feature type="compositionally biased region" description="Polar residues" evidence="2">
    <location>
        <begin position="940"/>
        <end position="951"/>
    </location>
</feature>
<dbReference type="AlphaFoldDB" id="A0A9W8G7Y7"/>
<feature type="coiled-coil region" evidence="1">
    <location>
        <begin position="328"/>
        <end position="433"/>
    </location>
</feature>
<feature type="compositionally biased region" description="Acidic residues" evidence="2">
    <location>
        <begin position="757"/>
        <end position="768"/>
    </location>
</feature>
<feature type="compositionally biased region" description="Basic residues" evidence="2">
    <location>
        <begin position="734"/>
        <end position="747"/>
    </location>
</feature>
<feature type="region of interest" description="Disordered" evidence="2">
    <location>
        <begin position="1031"/>
        <end position="1055"/>
    </location>
</feature>
<feature type="compositionally biased region" description="Basic residues" evidence="2">
    <location>
        <begin position="898"/>
        <end position="910"/>
    </location>
</feature>
<evidence type="ECO:0000256" key="1">
    <source>
        <dbReference type="SAM" id="Coils"/>
    </source>
</evidence>
<comment type="caution">
    <text evidence="3">The sequence shown here is derived from an EMBL/GenBank/DDBJ whole genome shotgun (WGS) entry which is preliminary data.</text>
</comment>
<feature type="compositionally biased region" description="Low complexity" evidence="2">
    <location>
        <begin position="783"/>
        <end position="793"/>
    </location>
</feature>
<protein>
    <recommendedName>
        <fullName evidence="5">Kinesin motor domain-containing protein</fullName>
    </recommendedName>
</protein>
<organism evidence="3 4">
    <name type="scientific">Coemansia spiralis</name>
    <dbReference type="NCBI Taxonomy" id="417178"/>
    <lineage>
        <taxon>Eukaryota</taxon>
        <taxon>Fungi</taxon>
        <taxon>Fungi incertae sedis</taxon>
        <taxon>Zoopagomycota</taxon>
        <taxon>Kickxellomycotina</taxon>
        <taxon>Kickxellomycetes</taxon>
        <taxon>Kickxellales</taxon>
        <taxon>Kickxellaceae</taxon>
        <taxon>Coemansia</taxon>
    </lineage>
</organism>
<feature type="compositionally biased region" description="Low complexity" evidence="2">
    <location>
        <begin position="969"/>
        <end position="987"/>
    </location>
</feature>
<gene>
    <name evidence="3" type="ORF">GGI25_002939</name>
</gene>
<feature type="compositionally biased region" description="Low complexity" evidence="2">
    <location>
        <begin position="1033"/>
        <end position="1055"/>
    </location>
</feature>
<accession>A0A9W8G7Y7</accession>
<feature type="compositionally biased region" description="Polar residues" evidence="2">
    <location>
        <begin position="815"/>
        <end position="827"/>
    </location>
</feature>
<sequence>MNSSVLKLQNTEVVTSLVGSQSLARPGDTSKYFTYLNNGVSERVYVDGCTSDNSNIFSVGNTQSYIKHAIEGGTSAVFLSGSGISRMADYDRKPFMAQFCRSIGQCMAHFDPDLSMTYAFVGVTDNKLIDFHRDRNVSMDKLRNGLADLQHEVEDWEITEEKIMRGATLPFILSLHFESMKGAPTNGHLCLIDLNVVNWSPSGNHISNAASNALSPMDASAAVSNSKLQQSIKSLSSMIHLMANDAILTGVTIPNNSLISLVGEFLYGESKTAFVVYINTDDSASQELDTTVELIKSLRKLKSREIIRTVDRRVLFFYEKAKYYQCEKYRLQDDLADVQEEKEQLEKDLDDIQRDFSEERDALNKEVEHWQNKSKDLDATLEALKTESAGIEADARWENAKLVTEKLAMKDELRRAEIEMTAAEDAKSQLLDLYETLQTSYNSLDSVYSELLEAYRLLKEKFGLLADERAGLEQSVADLEAAAEQKSQQISNLKAEIASLANSRDRQIEKMEEEHAQQIETLEAQLGTEFQRTKELSAKLAQLETANKSLAVSQTEEVASLQATVNDLSSQLEESQRQSASEVSAISTALRASEKKIKKLEAEKTKMDEKMEELIANKEDQTEYTDREFQWQREREQLQRQIKRLQQTAHNAECREAELREESERQWSAWEAEKNRNHQKYLKLKDKFRDAVEIAADVQVKLDEERESTESSTDKTIADMPVAVDNTSSSTARKLQHRGAPQKKRAATKSVAFSESVDADSEDNDVEMVDVSHDTENVSESVTRAPTRRTTATRSRKTRPNYTEPDANDDEFGQAANNQRASAPVSSRQRRTTVAEADITDSASHDNGEASEDSEITFNETSMTPAPESPPKQRRARAAPRQRKSVAELNAELTTQPARRRAGGTARSRKQLTSDQTQSSEPAPKKPSPKRKRAADTARASKNNSNGSNGTAVLEKAPSSAFEAEMTITASRSSNTEESSNGTSTAANVLKKKRKLNLSRMRSLLGINGDKSIASTAVNPQAVKFAVPRIKPGSGAASHGTTATATAGAANDDSD</sequence>
<feature type="region of interest" description="Disordered" evidence="2">
    <location>
        <begin position="704"/>
        <end position="993"/>
    </location>
</feature>
<proteinExistence type="predicted"/>
<dbReference type="OrthoDB" id="5583791at2759"/>
<name>A0A9W8G7Y7_9FUNG</name>
<dbReference type="Proteomes" id="UP001151518">
    <property type="component" value="Unassembled WGS sequence"/>
</dbReference>
<feature type="coiled-coil region" evidence="1">
    <location>
        <begin position="469"/>
        <end position="510"/>
    </location>
</feature>
<feature type="compositionally biased region" description="Basic and acidic residues" evidence="2">
    <location>
        <begin position="704"/>
        <end position="717"/>
    </location>
</feature>
<evidence type="ECO:0008006" key="5">
    <source>
        <dbReference type="Google" id="ProtNLM"/>
    </source>
</evidence>
<feature type="compositionally biased region" description="Basic residues" evidence="2">
    <location>
        <begin position="872"/>
        <end position="884"/>
    </location>
</feature>
<evidence type="ECO:0000313" key="4">
    <source>
        <dbReference type="Proteomes" id="UP001151518"/>
    </source>
</evidence>
<reference evidence="3" key="1">
    <citation type="submission" date="2022-07" db="EMBL/GenBank/DDBJ databases">
        <title>Phylogenomic reconstructions and comparative analyses of Kickxellomycotina fungi.</title>
        <authorList>
            <person name="Reynolds N.K."/>
            <person name="Stajich J.E."/>
            <person name="Barry K."/>
            <person name="Grigoriev I.V."/>
            <person name="Crous P."/>
            <person name="Smith M.E."/>
        </authorList>
    </citation>
    <scope>NUCLEOTIDE SEQUENCE</scope>
    <source>
        <strain evidence="3">NRRL 3115</strain>
    </source>
</reference>
<evidence type="ECO:0000313" key="3">
    <source>
        <dbReference type="EMBL" id="KAJ2677694.1"/>
    </source>
</evidence>